<dbReference type="Gene3D" id="3.90.1170.20">
    <property type="entry name" value="Quinolinate phosphoribosyl transferase, N-terminal domain"/>
    <property type="match status" value="1"/>
</dbReference>
<dbReference type="GO" id="GO:0034213">
    <property type="term" value="P:quinolinate catabolic process"/>
    <property type="evidence" value="ECO:0007669"/>
    <property type="project" value="TreeGrafter"/>
</dbReference>
<dbReference type="NCBIfam" id="TIGR00078">
    <property type="entry name" value="nadC"/>
    <property type="match status" value="1"/>
</dbReference>
<evidence type="ECO:0000256" key="6">
    <source>
        <dbReference type="ARBA" id="ARBA00022679"/>
    </source>
</evidence>
<sequence length="294" mass="32274">MQTGFFEQFFSSRALQFLVKSIDLALEEDGEDLTSRGLFRESDKLQALIVAKENCILAGLPLIELILSRTGTETSRYRVSNFGREGAKVQANTRIAAIEGSALAILKSERVILNYLSHLSGIATLTNSFVQELSDSVSKITDTRKTLPGLRYPEKYAVLVGGGQNHRLDLQEMIMLKDNHIDRAGGISLAVNKIRENCQPCPPIEVECRNEADVEEAIACGVDRIMLDNMEKSEIGPVLAKIPREIETEISGGVSQDNIREIGKLGADYISCGFLTHSAGSVDLSMQLFNGETH</sequence>
<evidence type="ECO:0000259" key="8">
    <source>
        <dbReference type="Pfam" id="PF02749"/>
    </source>
</evidence>
<dbReference type="InterPro" id="IPR013785">
    <property type="entry name" value="Aldolase_TIM"/>
</dbReference>
<evidence type="ECO:0000259" key="7">
    <source>
        <dbReference type="Pfam" id="PF01729"/>
    </source>
</evidence>
<dbReference type="Pfam" id="PF01729">
    <property type="entry name" value="QRPTase_C"/>
    <property type="match status" value="1"/>
</dbReference>
<dbReference type="PIRSF" id="PIRSF006250">
    <property type="entry name" value="NadC_ModD"/>
    <property type="match status" value="1"/>
</dbReference>
<dbReference type="InterPro" id="IPR036068">
    <property type="entry name" value="Nicotinate_pribotase-like_C"/>
</dbReference>
<protein>
    <recommendedName>
        <fullName evidence="3">nicotinate-nucleotide diphosphorylase (carboxylating)</fullName>
        <ecNumber evidence="3">2.4.2.19</ecNumber>
    </recommendedName>
</protein>
<evidence type="ECO:0000256" key="3">
    <source>
        <dbReference type="ARBA" id="ARBA00011944"/>
    </source>
</evidence>
<dbReference type="Gene3D" id="3.20.20.70">
    <property type="entry name" value="Aldolase class I"/>
    <property type="match status" value="1"/>
</dbReference>
<comment type="pathway">
    <text evidence="1">Cofactor biosynthesis; NAD(+) biosynthesis; nicotinate D-ribonucleotide from quinolinate: step 1/1.</text>
</comment>
<evidence type="ECO:0000256" key="2">
    <source>
        <dbReference type="ARBA" id="ARBA00009400"/>
    </source>
</evidence>
<dbReference type="FunFam" id="3.20.20.70:FF:000030">
    <property type="entry name" value="Nicotinate-nucleotide pyrophosphorylase, carboxylating"/>
    <property type="match status" value="1"/>
</dbReference>
<dbReference type="PANTHER" id="PTHR32179:SF3">
    <property type="entry name" value="NICOTINATE-NUCLEOTIDE PYROPHOSPHORYLASE [CARBOXYLATING]"/>
    <property type="match status" value="1"/>
</dbReference>
<keyword evidence="4" id="KW-0662">Pyridine nucleotide biosynthesis</keyword>
<keyword evidence="6" id="KW-0808">Transferase</keyword>
<dbReference type="InterPro" id="IPR004393">
    <property type="entry name" value="NadC"/>
</dbReference>
<evidence type="ECO:0000256" key="1">
    <source>
        <dbReference type="ARBA" id="ARBA00004893"/>
    </source>
</evidence>
<name>M1PWZ2_9ZZZZ</name>
<dbReference type="GO" id="GO:0004514">
    <property type="term" value="F:nicotinate-nucleotide diphosphorylase (carboxylating) activity"/>
    <property type="evidence" value="ECO:0007669"/>
    <property type="project" value="UniProtKB-EC"/>
</dbReference>
<dbReference type="UniPathway" id="UPA00253">
    <property type="reaction ID" value="UER00331"/>
</dbReference>
<dbReference type="AlphaFoldDB" id="M1PWZ2"/>
<feature type="domain" description="Quinolinate phosphoribosyl transferase C-terminal" evidence="7">
    <location>
        <begin position="122"/>
        <end position="287"/>
    </location>
</feature>
<reference evidence="9" key="1">
    <citation type="journal article" date="2013" name="Syst. Appl. Microbiol.">
        <title>New insights into the archaeal diversity of a hypersaline microbial mat obtained by a metagenomic approach.</title>
        <authorList>
            <person name="Lopez-Lopez A."/>
            <person name="Richter M."/>
            <person name="Pena A."/>
            <person name="Tamames J."/>
            <person name="Rossello-Mora R."/>
        </authorList>
    </citation>
    <scope>NUCLEOTIDE SEQUENCE</scope>
</reference>
<keyword evidence="5" id="KW-0328">Glycosyltransferase</keyword>
<dbReference type="EMBL" id="JX684102">
    <property type="protein sequence ID" value="AGF93679.1"/>
    <property type="molecule type" value="Genomic_DNA"/>
</dbReference>
<dbReference type="InterPro" id="IPR002638">
    <property type="entry name" value="Quinolinate_PRibosylTrfase_C"/>
</dbReference>
<evidence type="ECO:0000313" key="9">
    <source>
        <dbReference type="EMBL" id="AGF93679.1"/>
    </source>
</evidence>
<gene>
    <name evidence="9" type="ORF">FLSS-16_0020</name>
</gene>
<dbReference type="InterPro" id="IPR037128">
    <property type="entry name" value="Quinolinate_PRibosylTase_N_sf"/>
</dbReference>
<dbReference type="SUPFAM" id="SSF54675">
    <property type="entry name" value="Nicotinate/Quinolinate PRTase N-terminal domain-like"/>
    <property type="match status" value="1"/>
</dbReference>
<dbReference type="InterPro" id="IPR027277">
    <property type="entry name" value="NadC/ModD"/>
</dbReference>
<evidence type="ECO:0000256" key="5">
    <source>
        <dbReference type="ARBA" id="ARBA00022676"/>
    </source>
</evidence>
<dbReference type="CDD" id="cd01572">
    <property type="entry name" value="QPRTase"/>
    <property type="match status" value="1"/>
</dbReference>
<feature type="domain" description="Quinolinate phosphoribosyl transferase N-terminal" evidence="8">
    <location>
        <begin position="32"/>
        <end position="120"/>
    </location>
</feature>
<dbReference type="EC" id="2.4.2.19" evidence="3"/>
<dbReference type="InterPro" id="IPR022412">
    <property type="entry name" value="Quinolinate_PRibosylTrfase_N"/>
</dbReference>
<accession>M1PWZ2</accession>
<comment type="similarity">
    <text evidence="2">Belongs to the NadC/ModD family.</text>
</comment>
<evidence type="ECO:0000256" key="4">
    <source>
        <dbReference type="ARBA" id="ARBA00022642"/>
    </source>
</evidence>
<organism evidence="9">
    <name type="scientific">uncultured organism</name>
    <dbReference type="NCBI Taxonomy" id="155900"/>
    <lineage>
        <taxon>unclassified sequences</taxon>
        <taxon>environmental samples</taxon>
    </lineage>
</organism>
<dbReference type="GO" id="GO:0009435">
    <property type="term" value="P:NAD+ biosynthetic process"/>
    <property type="evidence" value="ECO:0007669"/>
    <property type="project" value="UniProtKB-UniPathway"/>
</dbReference>
<dbReference type="SUPFAM" id="SSF51690">
    <property type="entry name" value="Nicotinate/Quinolinate PRTase C-terminal domain-like"/>
    <property type="match status" value="1"/>
</dbReference>
<dbReference type="Pfam" id="PF02749">
    <property type="entry name" value="QRPTase_N"/>
    <property type="match status" value="1"/>
</dbReference>
<proteinExistence type="inferred from homology"/>
<dbReference type="PANTHER" id="PTHR32179">
    <property type="entry name" value="NICOTINATE-NUCLEOTIDE PYROPHOSPHORYLASE [CARBOXYLATING]"/>
    <property type="match status" value="1"/>
</dbReference>